<feature type="region of interest" description="Disordered" evidence="1">
    <location>
        <begin position="1094"/>
        <end position="1146"/>
    </location>
</feature>
<feature type="compositionally biased region" description="Polar residues" evidence="1">
    <location>
        <begin position="1223"/>
        <end position="1240"/>
    </location>
</feature>
<keyword evidence="2" id="KW-0472">Membrane</keyword>
<evidence type="ECO:0000313" key="4">
    <source>
        <dbReference type="Proteomes" id="UP000827554"/>
    </source>
</evidence>
<protein>
    <submittedName>
        <fullName evidence="3">Tape measure protein</fullName>
    </submittedName>
</protein>
<dbReference type="EMBL" id="MZ322021">
    <property type="protein sequence ID" value="QXN74232.1"/>
    <property type="molecule type" value="Genomic_DNA"/>
</dbReference>
<gene>
    <name evidence="3" type="primary">17</name>
    <name evidence="3" type="ORF">SEA_CAFASSO_17</name>
</gene>
<dbReference type="Gene3D" id="1.10.530.10">
    <property type="match status" value="1"/>
</dbReference>
<feature type="region of interest" description="Disordered" evidence="1">
    <location>
        <begin position="1186"/>
        <end position="1245"/>
    </location>
</feature>
<feature type="compositionally biased region" description="Basic and acidic residues" evidence="1">
    <location>
        <begin position="316"/>
        <end position="329"/>
    </location>
</feature>
<keyword evidence="2" id="KW-1133">Transmembrane helix</keyword>
<organism evidence="3 4">
    <name type="scientific">Gordonia phage Cafasso</name>
    <dbReference type="NCBI Taxonomy" id="2851095"/>
    <lineage>
        <taxon>Viruses</taxon>
        <taxon>Duplodnaviria</taxon>
        <taxon>Heunggongvirae</taxon>
        <taxon>Uroviricota</taxon>
        <taxon>Caudoviricetes</taxon>
        <taxon>Kruegerviridae</taxon>
        <taxon>Cafassovirus</taxon>
        <taxon>Cafassovirus cafasso</taxon>
    </lineage>
</organism>
<evidence type="ECO:0000256" key="2">
    <source>
        <dbReference type="SAM" id="Phobius"/>
    </source>
</evidence>
<dbReference type="Proteomes" id="UP000827554">
    <property type="component" value="Segment"/>
</dbReference>
<sequence>MADYDAGTGRIRVLPDTSQFATRLRAQLARIQQDLTIQVQLNTRGLRAELARQMALLRAEAARGITIPIRTSGVRGGLNGGSGSGRQTNRNITTVRGSNNNVDINNSDNRVDNRVINNITNVTNAANQATAATNQLGGSMSRLRAIKLTALTVGIIALVPAIQGAIGAVMGLAAAFGTMAAAGLIGSMGVMGAFQALNEAQETVTAGAGDIAKEQRAAAEAVEDAQRGVIDAYNALGDAQRDAKNAQDDLNDAYKDASRAIRDMNDELQSSYMSVEEAEIRVARARQNLNKVNRDGDSTRLDKREADLRYRQALEQLDQQRKKTQDLKTDTNQANADGVAGSDAVVDATDRLTQANRAQESAAYSLVQAQRALRDAQEDLASGGSTLAGVQDRVAAAMAKLSPNAAAFVLAMQALKPELTEMRKFVQDRLFDQLGESVSTFVTTNLGGFRTVMGEIAGSMNQMLRGTMGDITTLFQGFAADGTMQTFISTVTQAVAGLQPFITGFVEAFVVGTNAMGGSMGTFLASLGEFMVQAAPFMGMIGGEFLTAVSSMLPSIAQLLNAIAVGMGPMLGPLANLISSIANALVPLAAPLGTLFSQLANSLAPLMGPIGNFLAALGPPATKLIELLGDILLALTPLLEPFAQLIDVALTPMIEMFSTIVEYCAPFIAQLVEQLTPVIQQLSPMFGEMARVIGQMLMEALVELAPVMQPLISAFLKFFTEAIVPLMPKLLQLALQLFPIMVALMVELAPEVTKILEIMTELAVLVLPWVIKAIEFTLEGFDNMLLAFNTFTGSLQDAWTWLTEKWDGFVNWIKELPGKIRENARGAWDGLKDAFKNALNWIIEKWNGFSITIGGWKWDPPGPGPTFTIPEFKMRMPQIPKLATGGAVRDADGRLSGPGTGTSDSIFGINAHGIPVVRVAAGETVVTAAASADPLNAAILAAMNRGDALPLPGFAGGGVLPTTLDGYTTPPGTVGGTVQLGNISGEGITSGIQLSMWDTLRKQFPDAVLSSATRTVQTEGHPDFHNAAKAIDLGGPIGNLQPIADWINNTYPDSLELFWDPGPNRKNGAPTGAIGGHGDHVHWAYDRILAPQDMELPSDGSTWSNPSDSTPEQEQSESEDNVDETERIADESEDVDPEAESATSWSKIAGDATAGYVQDTLGVFGIPDEIPGAIQAGQIAWSELSKDPSKRLQLDKNGNLVRPKDDSDTNGDGATRSDDSETTDGPGQSTSPNGQPQSGNEPADTAALAGATGLTMSSSREQVAKAILEEAKKRGYTQAEAMAILATAIQESNLDPRAIGGGGAWHGIYQQDTSYPGRDDANTQITGFFDRLDGKKGDDIWKRIFWLQQRPGEASADAAYANGRQSYMAEIQEHQGDAESLAGVVKVYDQGGYLDPYGVAINKSGKPEPVLTAAQWEDVGGILDVLMGEGMDGAFDLISGASKTAMMSAASAIPGIGPAAASGVETALNAIGSVNAVVESALEAREKGTALAASTANLGASRPTLANSGFNSQAALEAAAAGAARTGGPVDNSSTYHLSGTDLEELFRRARTLDAQRMAAYQGATP</sequence>
<feature type="region of interest" description="Disordered" evidence="1">
    <location>
        <begin position="316"/>
        <end position="336"/>
    </location>
</feature>
<feature type="transmembrane region" description="Helical" evidence="2">
    <location>
        <begin position="148"/>
        <end position="166"/>
    </location>
</feature>
<evidence type="ECO:0000256" key="1">
    <source>
        <dbReference type="SAM" id="MobiDB-lite"/>
    </source>
</evidence>
<keyword evidence="4" id="KW-1185">Reference proteome</keyword>
<keyword evidence="2" id="KW-0812">Transmembrane</keyword>
<proteinExistence type="predicted"/>
<reference evidence="3 4" key="1">
    <citation type="submission" date="2021-05" db="EMBL/GenBank/DDBJ databases">
        <authorList>
            <person name="Bhalla S."/>
            <person name="Clase K."/>
            <person name="Cornely K."/>
            <person name="Forsyth M.H."/>
            <person name="Gosselin S."/>
            <person name="Jensen A."/>
            <person name="Nieto F."/>
            <person name="Tarbox B."/>
            <person name="Butela K.A."/>
            <person name="Garlena R.A."/>
            <person name="Russell D.A."/>
            <person name="Jacobs-Sera D."/>
            <person name="Hatfull G.F."/>
        </authorList>
    </citation>
    <scope>NUCLEOTIDE SEQUENCE [LARGE SCALE GENOMIC DNA]</scope>
</reference>
<feature type="compositionally biased region" description="Polar residues" evidence="1">
    <location>
        <begin position="1099"/>
        <end position="1113"/>
    </location>
</feature>
<name>A0AAE7SFG3_9CAUD</name>
<accession>A0AAE7SFG3</accession>
<feature type="compositionally biased region" description="Acidic residues" evidence="1">
    <location>
        <begin position="1114"/>
        <end position="1123"/>
    </location>
</feature>
<evidence type="ECO:0000313" key="3">
    <source>
        <dbReference type="EMBL" id="QXN74232.1"/>
    </source>
</evidence>